<dbReference type="SUPFAM" id="SSF57889">
    <property type="entry name" value="Cysteine-rich domain"/>
    <property type="match status" value="4"/>
</dbReference>
<dbReference type="AlphaFoldDB" id="A0A6A3CLI2"/>
<comment type="caution">
    <text evidence="5">The sequence shown here is derived from an EMBL/GenBank/DDBJ whole genome shotgun (WGS) entry which is preliminary data.</text>
</comment>
<dbReference type="PROSITE" id="PS50081">
    <property type="entry name" value="ZF_DAG_PE_2"/>
    <property type="match status" value="1"/>
</dbReference>
<name>A0A6A3CLI2_HIBSY</name>
<proteinExistence type="predicted"/>
<organism evidence="5 6">
    <name type="scientific">Hibiscus syriacus</name>
    <name type="common">Rose of Sharon</name>
    <dbReference type="NCBI Taxonomy" id="106335"/>
    <lineage>
        <taxon>Eukaryota</taxon>
        <taxon>Viridiplantae</taxon>
        <taxon>Streptophyta</taxon>
        <taxon>Embryophyta</taxon>
        <taxon>Tracheophyta</taxon>
        <taxon>Spermatophyta</taxon>
        <taxon>Magnoliopsida</taxon>
        <taxon>eudicotyledons</taxon>
        <taxon>Gunneridae</taxon>
        <taxon>Pentapetalae</taxon>
        <taxon>rosids</taxon>
        <taxon>malvids</taxon>
        <taxon>Malvales</taxon>
        <taxon>Malvaceae</taxon>
        <taxon>Malvoideae</taxon>
        <taxon>Hibiscus</taxon>
    </lineage>
</organism>
<dbReference type="PANTHER" id="PTHR32410">
    <property type="entry name" value="CYSTEINE/HISTIDINE-RICH C1 DOMAIN FAMILY PROTEIN"/>
    <property type="match status" value="1"/>
</dbReference>
<dbReference type="Pfam" id="PF03107">
    <property type="entry name" value="C1_2"/>
    <property type="match status" value="1"/>
</dbReference>
<keyword evidence="6" id="KW-1185">Reference proteome</keyword>
<evidence type="ECO:0000256" key="1">
    <source>
        <dbReference type="ARBA" id="ARBA00022723"/>
    </source>
</evidence>
<reference evidence="5" key="1">
    <citation type="submission" date="2019-09" db="EMBL/GenBank/DDBJ databases">
        <title>Draft genome information of white flower Hibiscus syriacus.</title>
        <authorList>
            <person name="Kim Y.-M."/>
        </authorList>
    </citation>
    <scope>NUCLEOTIDE SEQUENCE [LARGE SCALE GENOMIC DNA]</scope>
    <source>
        <strain evidence="5">YM2019G1</strain>
    </source>
</reference>
<dbReference type="GO" id="GO:0046872">
    <property type="term" value="F:metal ion binding"/>
    <property type="evidence" value="ECO:0007669"/>
    <property type="project" value="UniProtKB-KW"/>
</dbReference>
<keyword evidence="2" id="KW-0677">Repeat</keyword>
<evidence type="ECO:0000256" key="3">
    <source>
        <dbReference type="ARBA" id="ARBA00022833"/>
    </source>
</evidence>
<evidence type="ECO:0000256" key="2">
    <source>
        <dbReference type="ARBA" id="ARBA00022737"/>
    </source>
</evidence>
<feature type="domain" description="Phorbol-ester/DAG-type" evidence="4">
    <location>
        <begin position="10"/>
        <end position="67"/>
    </location>
</feature>
<keyword evidence="3" id="KW-0862">Zinc</keyword>
<protein>
    <recommendedName>
        <fullName evidence="4">Phorbol-ester/DAG-type domain-containing protein</fullName>
    </recommendedName>
</protein>
<dbReference type="InterPro" id="IPR046349">
    <property type="entry name" value="C1-like_sf"/>
</dbReference>
<accession>A0A6A3CLI2</accession>
<gene>
    <name evidence="5" type="ORF">F3Y22_tig00004777pilonHSYRG00020</name>
</gene>
<keyword evidence="1" id="KW-0479">Metal-binding</keyword>
<evidence type="ECO:0000259" key="4">
    <source>
        <dbReference type="PROSITE" id="PS50081"/>
    </source>
</evidence>
<dbReference type="PANTHER" id="PTHR32410:SF216">
    <property type="entry name" value="PHORBOL-ESTER_DAG-TYPE DOMAIN-CONTAINING PROTEIN"/>
    <property type="match status" value="1"/>
</dbReference>
<sequence length="394" mass="45789">MEMKNEREMKHEFHEHPLVFVEEQNSEADPKAYCYGCCEMVSGPCFSCAVCNYHLHQKCAEAPLSISNHPLHPKHPGLLLKIKATINMRSPYFGDKSSITRVIEVNEDGDATKIEHFIHEGHCLVLADKMEEKTDRKCDGCMLPVSTNLFYHCSESDCHFCLHKHCSELPRIKPLWLHRSNATLQSRDFLFCDMCNRPCSGFFYKIKGYYDVCLRCAKVPDIIESQAHQHFLFFDFKCKKKPCNGCGNDWHRNGAFRCGKCSFALDFRCVTLPHSTRHKSDEHILYLNSHDDNDYPNHCYCDICEEKRNPSLQYYHCPKCDTSAHVNCVLGKFSFLKDGTRLSDYYINPHDHDLIFLQKIEGYPECSHCGKLCLEEIYKCEESTCNFIIHFKCR</sequence>
<dbReference type="InterPro" id="IPR002219">
    <property type="entry name" value="PKC_DAG/PE"/>
</dbReference>
<dbReference type="Proteomes" id="UP000436088">
    <property type="component" value="Unassembled WGS sequence"/>
</dbReference>
<evidence type="ECO:0000313" key="6">
    <source>
        <dbReference type="Proteomes" id="UP000436088"/>
    </source>
</evidence>
<dbReference type="InterPro" id="IPR053192">
    <property type="entry name" value="Vacuole_Formation_Reg"/>
</dbReference>
<dbReference type="EMBL" id="VEPZ02000278">
    <property type="protein sequence ID" value="KAE8728211.1"/>
    <property type="molecule type" value="Genomic_DNA"/>
</dbReference>
<dbReference type="InterPro" id="IPR004146">
    <property type="entry name" value="DC1"/>
</dbReference>
<evidence type="ECO:0000313" key="5">
    <source>
        <dbReference type="EMBL" id="KAE8728211.1"/>
    </source>
</evidence>